<dbReference type="PANTHER" id="PTHR12725">
    <property type="entry name" value="HALOACID DEHALOGENASE-LIKE HYDROLASE"/>
    <property type="match status" value="1"/>
</dbReference>
<dbReference type="SFLD" id="SFLDS00003">
    <property type="entry name" value="Haloacid_Dehalogenase"/>
    <property type="match status" value="1"/>
</dbReference>
<dbReference type="RefSeq" id="WP_098741152.1">
    <property type="nucleotide sequence ID" value="NZ_PDKW01000043.1"/>
</dbReference>
<sequence>MTVPTSPQDKAAAPAPSSKTGSTSGPATDPLATLRDRAVWIFDLDNTLYPASCNLFAQVDRRINEFIADHFNIGMDEARVRQKQFFRDYGTTLRGLMMEHDVDPVAYMDYVHDIDVTGVQPSALLDDALARLPGRKIIYTNGSVRHAENVAGRLGILDRFDAVFDIAAGGFVPKPDPRPYATLVERHGVDPADACMVEDIARNLAPAHALGMTTVWVRGEQEYEKAGVGAGVHIDHTVDDLPSWLAAVAGV</sequence>
<feature type="region of interest" description="Disordered" evidence="1">
    <location>
        <begin position="1"/>
        <end position="30"/>
    </location>
</feature>
<dbReference type="OrthoDB" id="9803141at2"/>
<dbReference type="SUPFAM" id="SSF56784">
    <property type="entry name" value="HAD-like"/>
    <property type="match status" value="1"/>
</dbReference>
<accession>A0A2B8BCR0</accession>
<dbReference type="EMBL" id="PDKW01000043">
    <property type="protein sequence ID" value="PGH55152.1"/>
    <property type="molecule type" value="Genomic_DNA"/>
</dbReference>
<dbReference type="NCBIfam" id="TIGR01993">
    <property type="entry name" value="Pyr-5-nucltdase"/>
    <property type="match status" value="1"/>
</dbReference>
<gene>
    <name evidence="2" type="ORF">CRT60_32700</name>
</gene>
<comment type="caution">
    <text evidence="2">The sequence shown here is derived from an EMBL/GenBank/DDBJ whole genome shotgun (WGS) entry which is preliminary data.</text>
</comment>
<dbReference type="InterPro" id="IPR006439">
    <property type="entry name" value="HAD-SF_hydro_IA"/>
</dbReference>
<dbReference type="Gene3D" id="1.10.150.450">
    <property type="match status" value="1"/>
</dbReference>
<keyword evidence="3" id="KW-1185">Reference proteome</keyword>
<dbReference type="Proteomes" id="UP000225379">
    <property type="component" value="Unassembled WGS sequence"/>
</dbReference>
<evidence type="ECO:0000256" key="1">
    <source>
        <dbReference type="SAM" id="MobiDB-lite"/>
    </source>
</evidence>
<dbReference type="Gene3D" id="3.40.50.1000">
    <property type="entry name" value="HAD superfamily/HAD-like"/>
    <property type="match status" value="1"/>
</dbReference>
<dbReference type="InterPro" id="IPR023214">
    <property type="entry name" value="HAD_sf"/>
</dbReference>
<proteinExistence type="predicted"/>
<feature type="compositionally biased region" description="Polar residues" evidence="1">
    <location>
        <begin position="17"/>
        <end position="26"/>
    </location>
</feature>
<dbReference type="NCBIfam" id="TIGR01509">
    <property type="entry name" value="HAD-SF-IA-v3"/>
    <property type="match status" value="1"/>
</dbReference>
<reference evidence="3" key="1">
    <citation type="submission" date="2017-10" db="EMBL/GenBank/DDBJ databases">
        <authorList>
            <person name="Kravchenko I.K."/>
            <person name="Grouzdev D.S."/>
        </authorList>
    </citation>
    <scope>NUCLEOTIDE SEQUENCE [LARGE SCALE GENOMIC DNA]</scope>
    <source>
        <strain evidence="3">B2</strain>
    </source>
</reference>
<dbReference type="InterPro" id="IPR036412">
    <property type="entry name" value="HAD-like_sf"/>
</dbReference>
<evidence type="ECO:0000313" key="3">
    <source>
        <dbReference type="Proteomes" id="UP000225379"/>
    </source>
</evidence>
<name>A0A2B8BCR0_9PROT</name>
<dbReference type="SFLD" id="SFLDG01132">
    <property type="entry name" value="C1.5.3:_5'-Nucleotidase_Like"/>
    <property type="match status" value="1"/>
</dbReference>
<dbReference type="InterPro" id="IPR010237">
    <property type="entry name" value="Pyr-5-nucltdase"/>
</dbReference>
<dbReference type="Pfam" id="PF00702">
    <property type="entry name" value="Hydrolase"/>
    <property type="match status" value="1"/>
</dbReference>
<evidence type="ECO:0000313" key="2">
    <source>
        <dbReference type="EMBL" id="PGH55152.1"/>
    </source>
</evidence>
<dbReference type="AlphaFoldDB" id="A0A2B8BCR0"/>
<dbReference type="SFLD" id="SFLDG01129">
    <property type="entry name" value="C1.5:_HAD__Beta-PGM__Phosphata"/>
    <property type="match status" value="1"/>
</dbReference>
<organism evidence="2 3">
    <name type="scientific">Azospirillum palustre</name>
    <dbReference type="NCBI Taxonomy" id="2044885"/>
    <lineage>
        <taxon>Bacteria</taxon>
        <taxon>Pseudomonadati</taxon>
        <taxon>Pseudomonadota</taxon>
        <taxon>Alphaproteobacteria</taxon>
        <taxon>Rhodospirillales</taxon>
        <taxon>Azospirillaceae</taxon>
        <taxon>Azospirillum</taxon>
    </lineage>
</organism>
<protein>
    <submittedName>
        <fullName evidence="2">Pyrimidine 5'-nucleotidase</fullName>
    </submittedName>
</protein>
<dbReference type="PANTHER" id="PTHR12725:SF117">
    <property type="entry name" value="HALOACID DEHALOGENASE-LIKE HYDROLASE"/>
    <property type="match status" value="1"/>
</dbReference>